<geneLocation type="mitochondrion" evidence="15"/>
<feature type="transmembrane region" description="Helical" evidence="14">
    <location>
        <begin position="87"/>
        <end position="107"/>
    </location>
</feature>
<dbReference type="PANTHER" id="PTHR11432">
    <property type="entry name" value="NADH DEHYDROGENASE SUBUNIT 1"/>
    <property type="match status" value="1"/>
</dbReference>
<evidence type="ECO:0000313" key="15">
    <source>
        <dbReference type="EMBL" id="AHA52475.1"/>
    </source>
</evidence>
<dbReference type="PANTHER" id="PTHR11432:SF3">
    <property type="entry name" value="NADH-UBIQUINONE OXIDOREDUCTASE CHAIN 1"/>
    <property type="match status" value="1"/>
</dbReference>
<comment type="catalytic activity">
    <reaction evidence="13">
        <text>a ubiquinone + NADH + 5 H(+)(in) = a ubiquinol + NAD(+) + 4 H(+)(out)</text>
        <dbReference type="Rhea" id="RHEA:29091"/>
        <dbReference type="Rhea" id="RHEA-COMP:9565"/>
        <dbReference type="Rhea" id="RHEA-COMP:9566"/>
        <dbReference type="ChEBI" id="CHEBI:15378"/>
        <dbReference type="ChEBI" id="CHEBI:16389"/>
        <dbReference type="ChEBI" id="CHEBI:17976"/>
        <dbReference type="ChEBI" id="CHEBI:57540"/>
        <dbReference type="ChEBI" id="CHEBI:57945"/>
        <dbReference type="EC" id="7.1.1.2"/>
    </reaction>
</comment>
<evidence type="ECO:0000256" key="14">
    <source>
        <dbReference type="SAM" id="Phobius"/>
    </source>
</evidence>
<keyword evidence="6 12" id="KW-0812">Transmembrane</keyword>
<feature type="transmembrane region" description="Helical" evidence="14">
    <location>
        <begin position="119"/>
        <end position="138"/>
    </location>
</feature>
<evidence type="ECO:0000256" key="9">
    <source>
        <dbReference type="ARBA" id="ARBA00023075"/>
    </source>
</evidence>
<dbReference type="GO" id="GO:0003954">
    <property type="term" value="F:NADH dehydrogenase activity"/>
    <property type="evidence" value="ECO:0007669"/>
    <property type="project" value="TreeGrafter"/>
</dbReference>
<evidence type="ECO:0000256" key="5">
    <source>
        <dbReference type="ARBA" id="ARBA00022448"/>
    </source>
</evidence>
<evidence type="ECO:0000256" key="12">
    <source>
        <dbReference type="RuleBase" id="RU000471"/>
    </source>
</evidence>
<evidence type="ECO:0000256" key="7">
    <source>
        <dbReference type="ARBA" id="ARBA00022792"/>
    </source>
</evidence>
<dbReference type="InterPro" id="IPR001694">
    <property type="entry name" value="NADH_UbQ_OxRdtase_su1/FPO"/>
</dbReference>
<keyword evidence="8 14" id="KW-1133">Transmembrane helix</keyword>
<comment type="similarity">
    <text evidence="3 12">Belongs to the complex I subunit 1 family.</text>
</comment>
<keyword evidence="11 14" id="KW-0472">Membrane</keyword>
<feature type="transmembrane region" description="Helical" evidence="14">
    <location>
        <begin position="236"/>
        <end position="259"/>
    </location>
</feature>
<keyword evidence="9 13" id="KW-0830">Ubiquinone</keyword>
<gene>
    <name evidence="15" type="primary">ND1</name>
</gene>
<evidence type="ECO:0000256" key="3">
    <source>
        <dbReference type="ARBA" id="ARBA00010535"/>
    </source>
</evidence>
<evidence type="ECO:0000256" key="8">
    <source>
        <dbReference type="ARBA" id="ARBA00022989"/>
    </source>
</evidence>
<dbReference type="InterPro" id="IPR018086">
    <property type="entry name" value="NADH_UbQ_OxRdtase_su1_CS"/>
</dbReference>
<comment type="function">
    <text evidence="1">Core subunit of the mitochondrial membrane respiratory chain NADH dehydrogenase (Complex I) that is believed to belong to the minimal assembly required for catalysis. Complex I functions in the transfer of electrons from NADH to the respiratory chain. The immediate electron acceptor for the enzyme is believed to be ubiquinone.</text>
</comment>
<feature type="transmembrane region" description="Helical" evidence="14">
    <location>
        <begin position="190"/>
        <end position="207"/>
    </location>
</feature>
<name>A0A0A6ZKX5_9HYME</name>
<accession>A0A0A6ZKX5</accession>
<feature type="transmembrane region" description="Helical" evidence="14">
    <location>
        <begin position="14"/>
        <end position="38"/>
    </location>
</feature>
<evidence type="ECO:0000256" key="13">
    <source>
        <dbReference type="RuleBase" id="RU000473"/>
    </source>
</evidence>
<comment type="subcellular location">
    <subcellularLocation>
        <location evidence="2 12">Mitochondrion inner membrane</location>
        <topology evidence="2 12">Multi-pass membrane protein</topology>
    </subcellularLocation>
</comment>
<dbReference type="EMBL" id="KF385868">
    <property type="protein sequence ID" value="AHA52475.1"/>
    <property type="molecule type" value="Genomic_DNA"/>
</dbReference>
<dbReference type="PROSITE" id="PS00667">
    <property type="entry name" value="COMPLEX1_ND1_1"/>
    <property type="match status" value="1"/>
</dbReference>
<evidence type="ECO:0000256" key="1">
    <source>
        <dbReference type="ARBA" id="ARBA00003257"/>
    </source>
</evidence>
<dbReference type="PROSITE" id="PS00668">
    <property type="entry name" value="COMPLEX1_ND1_2"/>
    <property type="match status" value="1"/>
</dbReference>
<keyword evidence="10 13" id="KW-0496">Mitochondrion</keyword>
<keyword evidence="12" id="KW-0520">NAD</keyword>
<protein>
    <recommendedName>
        <fullName evidence="4 13">NADH-ubiquinone oxidoreductase chain 1</fullName>
        <ecNumber evidence="13">7.1.1.2</ecNumber>
    </recommendedName>
</protein>
<sequence length="293" mass="35059">MYNLFYKYMNMQNLIYIFIIFLMLILVMIMIMISVAFFTLFERKIMGIFHYRKGPNKISLIGLMQPFSDAMKLLMKEFFLPLNSNLYLYLIMPIMMLILILLTWMIYPFLNNLLMWKFNILYFLCLMSLGVYSIMLGGWSSNSSLSMIGSIRSIAQSISYEVIFSISLLLMLMMLNSLNFFNFMNLNLKLIFMLYPNFLILLISMLAEINRTPFDLSEGESELVSGFNIEYSSSNFTLIFLSEYASIMMMMFMLNFIFLYYYQMNLIFFFNFIFMIYFITWIRMLSLEFDLMY</sequence>
<evidence type="ECO:0000256" key="2">
    <source>
        <dbReference type="ARBA" id="ARBA00004448"/>
    </source>
</evidence>
<reference evidence="15" key="1">
    <citation type="submission" date="2013-07" db="EMBL/GenBank/DDBJ databases">
        <title>The comparative mitochondrial genomes from Braconidae subfamilies and the phylogeny of the Hymenoptera.</title>
        <authorList>
            <person name="Li Q."/>
            <person name="Wei S.J."/>
            <person name="Chen X.X."/>
        </authorList>
    </citation>
    <scope>NUCLEOTIDE SEQUENCE</scope>
</reference>
<dbReference type="GO" id="GO:0009060">
    <property type="term" value="P:aerobic respiration"/>
    <property type="evidence" value="ECO:0007669"/>
    <property type="project" value="TreeGrafter"/>
</dbReference>
<dbReference type="AlphaFoldDB" id="A0A0A6ZKX5"/>
<proteinExistence type="inferred from homology"/>
<evidence type="ECO:0000256" key="10">
    <source>
        <dbReference type="ARBA" id="ARBA00023128"/>
    </source>
</evidence>
<evidence type="ECO:0000256" key="4">
    <source>
        <dbReference type="ARBA" id="ARBA00021009"/>
    </source>
</evidence>
<dbReference type="EC" id="7.1.1.2" evidence="13"/>
<evidence type="ECO:0000256" key="6">
    <source>
        <dbReference type="ARBA" id="ARBA00022692"/>
    </source>
</evidence>
<feature type="transmembrane region" description="Helical" evidence="14">
    <location>
        <begin position="158"/>
        <end position="178"/>
    </location>
</feature>
<keyword evidence="7" id="KW-0999">Mitochondrion inner membrane</keyword>
<dbReference type="Pfam" id="PF00146">
    <property type="entry name" value="NADHdh"/>
    <property type="match status" value="1"/>
</dbReference>
<evidence type="ECO:0000256" key="11">
    <source>
        <dbReference type="ARBA" id="ARBA00023136"/>
    </source>
</evidence>
<feature type="transmembrane region" description="Helical" evidence="14">
    <location>
        <begin position="266"/>
        <end position="284"/>
    </location>
</feature>
<organism evidence="15">
    <name type="scientific">Therophilus festivus</name>
    <dbReference type="NCBI Taxonomy" id="1421599"/>
    <lineage>
        <taxon>Eukaryota</taxon>
        <taxon>Metazoa</taxon>
        <taxon>Ecdysozoa</taxon>
        <taxon>Arthropoda</taxon>
        <taxon>Hexapoda</taxon>
        <taxon>Insecta</taxon>
        <taxon>Pterygota</taxon>
        <taxon>Neoptera</taxon>
        <taxon>Endopterygota</taxon>
        <taxon>Hymenoptera</taxon>
        <taxon>Apocrita</taxon>
        <taxon>Ichneumonoidea</taxon>
        <taxon>Braconidae</taxon>
        <taxon>Agathidinae</taxon>
        <taxon>Therophilus</taxon>
    </lineage>
</organism>
<keyword evidence="5" id="KW-0813">Transport</keyword>
<dbReference type="GO" id="GO:0008137">
    <property type="term" value="F:NADH dehydrogenase (ubiquinone) activity"/>
    <property type="evidence" value="ECO:0007669"/>
    <property type="project" value="UniProtKB-EC"/>
</dbReference>
<dbReference type="GO" id="GO:0005743">
    <property type="term" value="C:mitochondrial inner membrane"/>
    <property type="evidence" value="ECO:0007669"/>
    <property type="project" value="UniProtKB-SubCell"/>
</dbReference>